<evidence type="ECO:0000313" key="2">
    <source>
        <dbReference type="Proteomes" id="UP001344888"/>
    </source>
</evidence>
<gene>
    <name evidence="1" type="ORF">P9B03_11960</name>
</gene>
<proteinExistence type="predicted"/>
<sequence>MTTVGGNLERKEIGLPIGVSGTHNNTEIDAATGYLRLAQVDTDDQGNPVYAEKGTWISDVINLEDKFHDFEKVFSNSIDNGASSIAILTRVSDNNVDWSEWTAVAIDGAILSDTKQYIQVRIDLLAGFVTDVFIIANSDFENNEFVEEKLIIEGDYIIPKLTSNTSSDAGFAFSETEYSSSYSAWRAFDKVDRNEGYVTKNDIITGHLGFFFNNEVAVSKYKIRSMSSVTYLPSMPKSWILQASNDTSNGNDGTWIDLDIQENQVWSSVNTDKEYALKNIYKYKAYRIKWSENNGYKYTGFGEFDFYQRATTVLILKRNYQYDMTLDSTSTDTVSLHRKKITRDEWVRIDRLEVVDK</sequence>
<evidence type="ECO:0008006" key="3">
    <source>
        <dbReference type="Google" id="ProtNLM"/>
    </source>
</evidence>
<comment type="caution">
    <text evidence="1">The sequence shown here is derived from an EMBL/GenBank/DDBJ whole genome shotgun (WGS) entry which is preliminary data.</text>
</comment>
<organism evidence="1 2">
    <name type="scientific">Metasolibacillus meyeri</name>
    <dbReference type="NCBI Taxonomy" id="1071052"/>
    <lineage>
        <taxon>Bacteria</taxon>
        <taxon>Bacillati</taxon>
        <taxon>Bacillota</taxon>
        <taxon>Bacilli</taxon>
        <taxon>Bacillales</taxon>
        <taxon>Caryophanaceae</taxon>
        <taxon>Metasolibacillus</taxon>
    </lineage>
</organism>
<dbReference type="EMBL" id="JARSFG010000016">
    <property type="protein sequence ID" value="MEC1179201.1"/>
    <property type="molecule type" value="Genomic_DNA"/>
</dbReference>
<reference evidence="1 2" key="1">
    <citation type="submission" date="2023-03" db="EMBL/GenBank/DDBJ databases">
        <title>Bacillus Genome Sequencing.</title>
        <authorList>
            <person name="Dunlap C."/>
        </authorList>
    </citation>
    <scope>NUCLEOTIDE SEQUENCE [LARGE SCALE GENOMIC DNA]</scope>
    <source>
        <strain evidence="1 2">B-59205</strain>
    </source>
</reference>
<dbReference type="AlphaFoldDB" id="A0AAW9NW54"/>
<protein>
    <recommendedName>
        <fullName evidence="3">F5/8 type C domain-containing protein</fullName>
    </recommendedName>
</protein>
<evidence type="ECO:0000313" key="1">
    <source>
        <dbReference type="EMBL" id="MEC1179201.1"/>
    </source>
</evidence>
<name>A0AAW9NW54_9BACL</name>
<keyword evidence="2" id="KW-1185">Reference proteome</keyword>
<dbReference type="Proteomes" id="UP001344888">
    <property type="component" value="Unassembled WGS sequence"/>
</dbReference>
<dbReference type="RefSeq" id="WP_326123694.1">
    <property type="nucleotide sequence ID" value="NZ_JARSFG010000016.1"/>
</dbReference>
<accession>A0AAW9NW54</accession>